<accession>A0A846MYI3</accession>
<dbReference type="Proteomes" id="UP000570514">
    <property type="component" value="Unassembled WGS sequence"/>
</dbReference>
<gene>
    <name evidence="2" type="ORF">FHS83_002012</name>
</gene>
<evidence type="ECO:0000313" key="2">
    <source>
        <dbReference type="EMBL" id="NIK88694.1"/>
    </source>
</evidence>
<dbReference type="InterPro" id="IPR000326">
    <property type="entry name" value="PAP2/HPO"/>
</dbReference>
<proteinExistence type="predicted"/>
<sequence length="163" mass="17666">MTETAGTGIAIAMPLVAGGITLLKHDRVGTAQLFVTTALTVGTAYGLKQLIRECRPFAEPCSKGGGNWNSMPSDTTALAAAPAEFLRERYGWEYGIPAYAATAFVGWSRVDAQKHHWYDVAASAGISLLYNELITTRYTKRYGFTSDLQAQPNGLFASASYRF</sequence>
<dbReference type="SMART" id="SM00014">
    <property type="entry name" value="acidPPc"/>
    <property type="match status" value="1"/>
</dbReference>
<protein>
    <submittedName>
        <fullName evidence="2">Membrane-associated phospholipid phosphatase</fullName>
    </submittedName>
</protein>
<comment type="caution">
    <text evidence="2">The sequence shown here is derived from an EMBL/GenBank/DDBJ whole genome shotgun (WGS) entry which is preliminary data.</text>
</comment>
<dbReference type="Gene3D" id="1.20.144.10">
    <property type="entry name" value="Phosphatidic acid phosphatase type 2/haloperoxidase"/>
    <property type="match status" value="1"/>
</dbReference>
<dbReference type="Pfam" id="PF01569">
    <property type="entry name" value="PAP2"/>
    <property type="match status" value="1"/>
</dbReference>
<name>A0A846MYI3_9PROT</name>
<dbReference type="SUPFAM" id="SSF48317">
    <property type="entry name" value="Acid phosphatase/Vanadium-dependent haloperoxidase"/>
    <property type="match status" value="1"/>
</dbReference>
<keyword evidence="3" id="KW-1185">Reference proteome</keyword>
<dbReference type="AlphaFoldDB" id="A0A846MYI3"/>
<evidence type="ECO:0000313" key="3">
    <source>
        <dbReference type="Proteomes" id="UP000570514"/>
    </source>
</evidence>
<reference evidence="2 3" key="1">
    <citation type="submission" date="2020-03" db="EMBL/GenBank/DDBJ databases">
        <title>Genomic Encyclopedia of Type Strains, Phase IV (KMG-IV): sequencing the most valuable type-strain genomes for metagenomic binning, comparative biology and taxonomic classification.</title>
        <authorList>
            <person name="Goeker M."/>
        </authorList>
    </citation>
    <scope>NUCLEOTIDE SEQUENCE [LARGE SCALE GENOMIC DNA]</scope>
    <source>
        <strain evidence="2 3">DSM 19867</strain>
    </source>
</reference>
<evidence type="ECO:0000259" key="1">
    <source>
        <dbReference type="SMART" id="SM00014"/>
    </source>
</evidence>
<dbReference type="RefSeq" id="WP_344098555.1">
    <property type="nucleotide sequence ID" value="NZ_BAAADC010000001.1"/>
</dbReference>
<organism evidence="2 3">
    <name type="scientific">Rhizomicrobium palustre</name>
    <dbReference type="NCBI Taxonomy" id="189966"/>
    <lineage>
        <taxon>Bacteria</taxon>
        <taxon>Pseudomonadati</taxon>
        <taxon>Pseudomonadota</taxon>
        <taxon>Alphaproteobacteria</taxon>
        <taxon>Micropepsales</taxon>
        <taxon>Micropepsaceae</taxon>
        <taxon>Rhizomicrobium</taxon>
    </lineage>
</organism>
<dbReference type="InterPro" id="IPR036938">
    <property type="entry name" value="PAP2/HPO_sf"/>
</dbReference>
<dbReference type="EMBL" id="JAASRM010000001">
    <property type="protein sequence ID" value="NIK88694.1"/>
    <property type="molecule type" value="Genomic_DNA"/>
</dbReference>
<feature type="domain" description="Phosphatidic acid phosphatase type 2/haloperoxidase" evidence="1">
    <location>
        <begin position="28"/>
        <end position="135"/>
    </location>
</feature>